<reference evidence="2" key="1">
    <citation type="submission" date="2024-03" db="EMBL/GenBank/DDBJ databases">
        <title>Chitinophaga horti sp. nov., isolated from garden soil.</title>
        <authorList>
            <person name="Lee D.S."/>
            <person name="Han D.M."/>
            <person name="Baek J.H."/>
            <person name="Choi D.G."/>
            <person name="Jeon J.H."/>
            <person name="Jeon C.O."/>
        </authorList>
    </citation>
    <scope>NUCLEOTIDE SEQUENCE [LARGE SCALE GENOMIC DNA]</scope>
    <source>
        <strain evidence="2">GPA1</strain>
    </source>
</reference>
<proteinExistence type="predicted"/>
<accession>A0ABZ2YKQ3</accession>
<dbReference type="RefSeq" id="WP_341835244.1">
    <property type="nucleotide sequence ID" value="NZ_CP149822.1"/>
</dbReference>
<organism evidence="1 2">
    <name type="scientific">Chitinophaga pollutisoli</name>
    <dbReference type="NCBI Taxonomy" id="3133966"/>
    <lineage>
        <taxon>Bacteria</taxon>
        <taxon>Pseudomonadati</taxon>
        <taxon>Bacteroidota</taxon>
        <taxon>Chitinophagia</taxon>
        <taxon>Chitinophagales</taxon>
        <taxon>Chitinophagaceae</taxon>
        <taxon>Chitinophaga</taxon>
    </lineage>
</organism>
<evidence type="ECO:0000313" key="2">
    <source>
        <dbReference type="Proteomes" id="UP001485459"/>
    </source>
</evidence>
<dbReference type="Proteomes" id="UP001485459">
    <property type="component" value="Chromosome"/>
</dbReference>
<evidence type="ECO:0000313" key="1">
    <source>
        <dbReference type="EMBL" id="WZN40321.1"/>
    </source>
</evidence>
<keyword evidence="2" id="KW-1185">Reference proteome</keyword>
<name>A0ABZ2YKQ3_9BACT</name>
<gene>
    <name evidence="1" type="ORF">WJU16_20350</name>
</gene>
<sequence length="115" mass="13018">MQTPTSIQELAKDTTPFGMELAVQVAVRLEEGNSIGVRRAGYCGMGMEKDEYGDYMYGELYTGIIQKPLCFRTREAFVDWLSQQSTASLARLDAEDPRKRGFLVITRERLLAFVL</sequence>
<protein>
    <submittedName>
        <fullName evidence="1">Uncharacterized protein</fullName>
    </submittedName>
</protein>
<dbReference type="EMBL" id="CP149822">
    <property type="protein sequence ID" value="WZN40321.1"/>
    <property type="molecule type" value="Genomic_DNA"/>
</dbReference>